<gene>
    <name evidence="8" type="ORF">GCM10022255_043080</name>
</gene>
<dbReference type="InterPro" id="IPR034457">
    <property type="entry name" value="Organic_radical-activating"/>
</dbReference>
<keyword evidence="6" id="KW-0411">Iron-sulfur</keyword>
<evidence type="ECO:0000256" key="3">
    <source>
        <dbReference type="ARBA" id="ARBA00022691"/>
    </source>
</evidence>
<dbReference type="EMBL" id="BAABAT010000011">
    <property type="protein sequence ID" value="GAA4251240.1"/>
    <property type="molecule type" value="Genomic_DNA"/>
</dbReference>
<dbReference type="SFLD" id="SFLDS00029">
    <property type="entry name" value="Radical_SAM"/>
    <property type="match status" value="1"/>
</dbReference>
<keyword evidence="3" id="KW-0949">S-adenosyl-L-methionine</keyword>
<dbReference type="SFLD" id="SFLDG01063">
    <property type="entry name" value="activating_enzymes__group_1"/>
    <property type="match status" value="1"/>
</dbReference>
<dbReference type="InterPro" id="IPR012837">
    <property type="entry name" value="NrdG"/>
</dbReference>
<dbReference type="SFLD" id="SFLDG01066">
    <property type="entry name" value="organic_radical-activating_enz"/>
    <property type="match status" value="1"/>
</dbReference>
<accession>A0ABP8DAE9</accession>
<dbReference type="Gene3D" id="3.20.20.70">
    <property type="entry name" value="Aldolase class I"/>
    <property type="match status" value="1"/>
</dbReference>
<keyword evidence="2" id="KW-0004">4Fe-4S</keyword>
<reference evidence="9" key="1">
    <citation type="journal article" date="2019" name="Int. J. Syst. Evol. Microbiol.">
        <title>The Global Catalogue of Microorganisms (GCM) 10K type strain sequencing project: providing services to taxonomists for standard genome sequencing and annotation.</title>
        <authorList>
            <consortium name="The Broad Institute Genomics Platform"/>
            <consortium name="The Broad Institute Genome Sequencing Center for Infectious Disease"/>
            <person name="Wu L."/>
            <person name="Ma J."/>
        </authorList>
    </citation>
    <scope>NUCLEOTIDE SEQUENCE [LARGE SCALE GENOMIC DNA]</scope>
    <source>
        <strain evidence="9">JCM 17441</strain>
    </source>
</reference>
<dbReference type="SFLD" id="SFLDF00299">
    <property type="entry name" value="anaerobic_ribonucleoside-triph"/>
    <property type="match status" value="1"/>
</dbReference>
<sequence>MFSTSDPAAVRVGRFVERTVAEGPGERTAIWVQGCSIRCEGCFNPHLWAFRGGTVVPTAAVIARVLAAGTEGLTLLGGEPFDHAAPLAAVARAAGGAGMSVMTFSGYTTAQLNRAVHAGRADVAALLDATDLLVAGPFVAALVDRDRPWVGSTNQELVQRGGRFPGLLAAAARTPDRLEVTVAADGVLSVNGWADDETLDALLHDLGRLPNQQYHERARAMDALDAVQLDVAGRRGAADQRERAGRLEPGQQFGDPRHDLVGADHAVVPVGH</sequence>
<dbReference type="InterPro" id="IPR007197">
    <property type="entry name" value="rSAM"/>
</dbReference>
<name>A0ABP8DAE9_9ACTN</name>
<keyword evidence="9" id="KW-1185">Reference proteome</keyword>
<feature type="compositionally biased region" description="Basic and acidic residues" evidence="7">
    <location>
        <begin position="235"/>
        <end position="246"/>
    </location>
</feature>
<dbReference type="InterPro" id="IPR058240">
    <property type="entry name" value="rSAM_sf"/>
</dbReference>
<evidence type="ECO:0000256" key="2">
    <source>
        <dbReference type="ARBA" id="ARBA00022485"/>
    </source>
</evidence>
<dbReference type="PANTHER" id="PTHR30352">
    <property type="entry name" value="PYRUVATE FORMATE-LYASE-ACTIVATING ENZYME"/>
    <property type="match status" value="1"/>
</dbReference>
<feature type="region of interest" description="Disordered" evidence="7">
    <location>
        <begin position="235"/>
        <end position="259"/>
    </location>
</feature>
<proteinExistence type="predicted"/>
<evidence type="ECO:0000256" key="1">
    <source>
        <dbReference type="ARBA" id="ARBA00001966"/>
    </source>
</evidence>
<evidence type="ECO:0000256" key="4">
    <source>
        <dbReference type="ARBA" id="ARBA00022723"/>
    </source>
</evidence>
<dbReference type="SUPFAM" id="SSF102114">
    <property type="entry name" value="Radical SAM enzymes"/>
    <property type="match status" value="1"/>
</dbReference>
<comment type="caution">
    <text evidence="8">The sequence shown here is derived from an EMBL/GenBank/DDBJ whole genome shotgun (WGS) entry which is preliminary data.</text>
</comment>
<keyword evidence="5" id="KW-0408">Iron</keyword>
<protein>
    <submittedName>
        <fullName evidence="8">4Fe-4S single cluster domain-containing protein</fullName>
    </submittedName>
</protein>
<comment type="cofactor">
    <cofactor evidence="1">
        <name>[4Fe-4S] cluster</name>
        <dbReference type="ChEBI" id="CHEBI:49883"/>
    </cofactor>
</comment>
<evidence type="ECO:0000313" key="8">
    <source>
        <dbReference type="EMBL" id="GAA4251240.1"/>
    </source>
</evidence>
<evidence type="ECO:0000313" key="9">
    <source>
        <dbReference type="Proteomes" id="UP001500620"/>
    </source>
</evidence>
<evidence type="ECO:0000256" key="7">
    <source>
        <dbReference type="SAM" id="MobiDB-lite"/>
    </source>
</evidence>
<dbReference type="Proteomes" id="UP001500620">
    <property type="component" value="Unassembled WGS sequence"/>
</dbReference>
<organism evidence="8 9">
    <name type="scientific">Dactylosporangium darangshiense</name>
    <dbReference type="NCBI Taxonomy" id="579108"/>
    <lineage>
        <taxon>Bacteria</taxon>
        <taxon>Bacillati</taxon>
        <taxon>Actinomycetota</taxon>
        <taxon>Actinomycetes</taxon>
        <taxon>Micromonosporales</taxon>
        <taxon>Micromonosporaceae</taxon>
        <taxon>Dactylosporangium</taxon>
    </lineage>
</organism>
<keyword evidence="4" id="KW-0479">Metal-binding</keyword>
<evidence type="ECO:0000256" key="6">
    <source>
        <dbReference type="ARBA" id="ARBA00023014"/>
    </source>
</evidence>
<dbReference type="PANTHER" id="PTHR30352:SF2">
    <property type="entry name" value="ANAEROBIC RIBONUCLEOSIDE-TRIPHOSPHATE REDUCTASE-ACTIVATING PROTEIN"/>
    <property type="match status" value="1"/>
</dbReference>
<evidence type="ECO:0000256" key="5">
    <source>
        <dbReference type="ARBA" id="ARBA00023004"/>
    </source>
</evidence>
<dbReference type="InterPro" id="IPR013785">
    <property type="entry name" value="Aldolase_TIM"/>
</dbReference>
<dbReference type="Pfam" id="PF13353">
    <property type="entry name" value="Fer4_12"/>
    <property type="match status" value="1"/>
</dbReference>